<dbReference type="PANTHER" id="PTHR11533:SF174">
    <property type="entry name" value="PUROMYCIN-SENSITIVE AMINOPEPTIDASE-RELATED"/>
    <property type="match status" value="1"/>
</dbReference>
<dbReference type="InterPro" id="IPR001930">
    <property type="entry name" value="Peptidase_M1"/>
</dbReference>
<evidence type="ECO:0000256" key="5">
    <source>
        <dbReference type="ARBA" id="ARBA00015611"/>
    </source>
</evidence>
<organism evidence="14 15">
    <name type="scientific">Flagellimonas algicola</name>
    <dbReference type="NCBI Taxonomy" id="2583815"/>
    <lineage>
        <taxon>Bacteria</taxon>
        <taxon>Pseudomonadati</taxon>
        <taxon>Bacteroidota</taxon>
        <taxon>Flavobacteriia</taxon>
        <taxon>Flavobacteriales</taxon>
        <taxon>Flavobacteriaceae</taxon>
        <taxon>Flagellimonas</taxon>
    </lineage>
</organism>
<reference evidence="14 15" key="1">
    <citation type="submission" date="2019-05" db="EMBL/GenBank/DDBJ databases">
        <title>Flagellimonas sp. AsT0115, sp. nov., isolated from a marine red algae, Asparagopsis taxiformis.</title>
        <authorList>
            <person name="Kim J."/>
            <person name="Jeong S.E."/>
            <person name="Jeon C.O."/>
        </authorList>
    </citation>
    <scope>NUCLEOTIDE SEQUENCE [LARGE SCALE GENOMIC DNA]</scope>
    <source>
        <strain evidence="14 15">AsT0115</strain>
    </source>
</reference>
<keyword evidence="10" id="KW-0862">Zinc</keyword>
<dbReference type="Gene3D" id="2.60.40.1730">
    <property type="entry name" value="tricorn interacting facor f3 domain"/>
    <property type="match status" value="1"/>
</dbReference>
<dbReference type="EMBL" id="VCNI01000001">
    <property type="protein sequence ID" value="TMU56675.1"/>
    <property type="molecule type" value="Genomic_DNA"/>
</dbReference>
<name>A0ABY2WPI5_9FLAO</name>
<comment type="cofactor">
    <cofactor evidence="2">
        <name>Zn(2+)</name>
        <dbReference type="ChEBI" id="CHEBI:29105"/>
    </cofactor>
</comment>
<feature type="domain" description="Peptidase M1 membrane alanine aminopeptidase" evidence="12">
    <location>
        <begin position="230"/>
        <end position="431"/>
    </location>
</feature>
<evidence type="ECO:0000256" key="11">
    <source>
        <dbReference type="ARBA" id="ARBA00023049"/>
    </source>
</evidence>
<dbReference type="EC" id="3.4.11.2" evidence="4"/>
<keyword evidence="6" id="KW-0031">Aminopeptidase</keyword>
<keyword evidence="9" id="KW-0378">Hydrolase</keyword>
<dbReference type="CDD" id="cd09603">
    <property type="entry name" value="M1_APN_like"/>
    <property type="match status" value="1"/>
</dbReference>
<proteinExistence type="inferred from homology"/>
<evidence type="ECO:0000313" key="15">
    <source>
        <dbReference type="Proteomes" id="UP000751614"/>
    </source>
</evidence>
<gene>
    <name evidence="14" type="ORF">FGG15_03790</name>
</gene>
<dbReference type="InterPro" id="IPR050344">
    <property type="entry name" value="Peptidase_M1_aminopeptidases"/>
</dbReference>
<keyword evidence="15" id="KW-1185">Reference proteome</keyword>
<dbReference type="InterPro" id="IPR014782">
    <property type="entry name" value="Peptidase_M1_dom"/>
</dbReference>
<comment type="caution">
    <text evidence="14">The sequence shown here is derived from an EMBL/GenBank/DDBJ whole genome shotgun (WGS) entry which is preliminary data.</text>
</comment>
<dbReference type="InterPro" id="IPR027268">
    <property type="entry name" value="Peptidase_M4/M1_CTD_sf"/>
</dbReference>
<evidence type="ECO:0000313" key="14">
    <source>
        <dbReference type="EMBL" id="TMU56675.1"/>
    </source>
</evidence>
<sequence>MKLAPVLIFFLLTQLLSSQIQDKVDFVRGQILVQADFEQAKIQGSVDYYFKILKPVDSIFLDAKEMKFEQVQLNGKPINYKTDGQHFVVKKQFRKDDHHLKFNYSAFPKQTVYFIGDGDTDKKQMWTQGQGKYTSHWLPSLDDMNDKIEFDLTIVADQSQTVISNGELEEIVPQDGINVWRFDMEQPMSSYLVAFAMGNFEKEILHSKKGIPIELYYEPKDSLCVEPTYRHTQRMFDFLADEIGVPYPWQNYKQIPVQDFLYAGMENTGATIFSNTFMVDSTAFIDKNFVNVNAHELAHQWFGNLVTEQSGSHHWLHEGFATFYAYLAEKDIFGEDYFYWRLLETAKALDNFSGDGHGEALTNASAGSLTFYEKGAWALVILRDRVGDMAFREGIQNYLTKFAFQNVTISDFMWEMEKASGMKLSSFEEAWLQESDFPFEKVKLFLRAKNTSIDTYFKAKEEIGDKPENAETVLGANWKTYLSEALKHQLLLDYGNQLSPQFLNELLKQEGLKVRQAISLAMEKVPLEVRAGFEGLLGDQSYTTVEAALFKLWTDFPENRNVYLDQTANIVGFPNKNVRLLWLTLALVTADYAMDKKPDFYNELSSYTGSEYHFEVRLLAFQYLKSIGAFNDDTLKSLIKACSHHVWHFKKSCRKMLKDFLKAEGNLARVKAIYPTLNLEQQRYLDKTLGK</sequence>
<comment type="catalytic activity">
    <reaction evidence="1">
        <text>Release of an N-terminal amino acid, Xaa-|-Yaa- from a peptide, amide or arylamide. Xaa is preferably Ala, but may be most amino acids including Pro (slow action). When a terminal hydrophobic residue is followed by a prolyl residue, the two may be released as an intact Xaa-Pro dipeptide.</text>
        <dbReference type="EC" id="3.4.11.2"/>
    </reaction>
</comment>
<feature type="domain" description="Aminopeptidase N-like N-terminal" evidence="13">
    <location>
        <begin position="31"/>
        <end position="192"/>
    </location>
</feature>
<dbReference type="InterPro" id="IPR042097">
    <property type="entry name" value="Aminopeptidase_N-like_N_sf"/>
</dbReference>
<dbReference type="Pfam" id="PF01433">
    <property type="entry name" value="Peptidase_M1"/>
    <property type="match status" value="1"/>
</dbReference>
<dbReference type="SUPFAM" id="SSF55486">
    <property type="entry name" value="Metalloproteases ('zincins'), catalytic domain"/>
    <property type="match status" value="1"/>
</dbReference>
<evidence type="ECO:0000256" key="8">
    <source>
        <dbReference type="ARBA" id="ARBA00022723"/>
    </source>
</evidence>
<keyword evidence="7" id="KW-0645">Protease</keyword>
<dbReference type="SUPFAM" id="SSF63737">
    <property type="entry name" value="Leukotriene A4 hydrolase N-terminal domain"/>
    <property type="match status" value="1"/>
</dbReference>
<evidence type="ECO:0000256" key="2">
    <source>
        <dbReference type="ARBA" id="ARBA00001947"/>
    </source>
</evidence>
<evidence type="ECO:0000256" key="3">
    <source>
        <dbReference type="ARBA" id="ARBA00010136"/>
    </source>
</evidence>
<dbReference type="Proteomes" id="UP000751614">
    <property type="component" value="Unassembled WGS sequence"/>
</dbReference>
<accession>A0ABY2WPI5</accession>
<keyword evidence="11" id="KW-0482">Metalloprotease</keyword>
<evidence type="ECO:0000259" key="12">
    <source>
        <dbReference type="Pfam" id="PF01433"/>
    </source>
</evidence>
<evidence type="ECO:0000256" key="10">
    <source>
        <dbReference type="ARBA" id="ARBA00022833"/>
    </source>
</evidence>
<protein>
    <recommendedName>
        <fullName evidence="5">Aminopeptidase N</fullName>
        <ecNumber evidence="4">3.4.11.2</ecNumber>
    </recommendedName>
</protein>
<keyword evidence="8" id="KW-0479">Metal-binding</keyword>
<dbReference type="PANTHER" id="PTHR11533">
    <property type="entry name" value="PROTEASE M1 ZINC METALLOPROTEASE"/>
    <property type="match status" value="1"/>
</dbReference>
<evidence type="ECO:0000256" key="1">
    <source>
        <dbReference type="ARBA" id="ARBA00000098"/>
    </source>
</evidence>
<evidence type="ECO:0000256" key="6">
    <source>
        <dbReference type="ARBA" id="ARBA00022438"/>
    </source>
</evidence>
<evidence type="ECO:0000256" key="4">
    <source>
        <dbReference type="ARBA" id="ARBA00012564"/>
    </source>
</evidence>
<dbReference type="RefSeq" id="WP_138833371.1">
    <property type="nucleotide sequence ID" value="NZ_VCNI01000001.1"/>
</dbReference>
<evidence type="ECO:0000259" key="13">
    <source>
        <dbReference type="Pfam" id="PF17900"/>
    </source>
</evidence>
<dbReference type="Pfam" id="PF17900">
    <property type="entry name" value="Peptidase_M1_N"/>
    <property type="match status" value="1"/>
</dbReference>
<evidence type="ECO:0000256" key="9">
    <source>
        <dbReference type="ARBA" id="ARBA00022801"/>
    </source>
</evidence>
<dbReference type="Gene3D" id="1.10.390.10">
    <property type="entry name" value="Neutral Protease Domain 2"/>
    <property type="match status" value="1"/>
</dbReference>
<evidence type="ECO:0000256" key="7">
    <source>
        <dbReference type="ARBA" id="ARBA00022670"/>
    </source>
</evidence>
<comment type="similarity">
    <text evidence="3">Belongs to the peptidase M1 family.</text>
</comment>
<dbReference type="InterPro" id="IPR045357">
    <property type="entry name" value="Aminopeptidase_N-like_N"/>
</dbReference>
<dbReference type="PRINTS" id="PR00756">
    <property type="entry name" value="ALADIPTASE"/>
</dbReference>